<proteinExistence type="predicted"/>
<dbReference type="EMBL" id="LR593886">
    <property type="protein sequence ID" value="VTR96141.1"/>
    <property type="molecule type" value="Genomic_DNA"/>
</dbReference>
<name>A0A6P2D4B3_9BACT</name>
<evidence type="ECO:0000313" key="1">
    <source>
        <dbReference type="EMBL" id="VTR96141.1"/>
    </source>
</evidence>
<reference evidence="1 2" key="1">
    <citation type="submission" date="2019-05" db="EMBL/GenBank/DDBJ databases">
        <authorList>
            <consortium name="Science for Life Laboratories"/>
        </authorList>
    </citation>
    <scope>NUCLEOTIDE SEQUENCE [LARGE SCALE GENOMIC DNA]</scope>
    <source>
        <strain evidence="1">Soil9</strain>
    </source>
</reference>
<dbReference type="Proteomes" id="UP000464178">
    <property type="component" value="Chromosome"/>
</dbReference>
<organism evidence="1 2">
    <name type="scientific">Gemmata massiliana</name>
    <dbReference type="NCBI Taxonomy" id="1210884"/>
    <lineage>
        <taxon>Bacteria</taxon>
        <taxon>Pseudomonadati</taxon>
        <taxon>Planctomycetota</taxon>
        <taxon>Planctomycetia</taxon>
        <taxon>Gemmatales</taxon>
        <taxon>Gemmataceae</taxon>
        <taxon>Gemmata</taxon>
    </lineage>
</organism>
<gene>
    <name evidence="1" type="ORF">SOIL9_15730</name>
</gene>
<protein>
    <submittedName>
        <fullName evidence="1">Uncharacterized protein</fullName>
    </submittedName>
</protein>
<dbReference type="KEGG" id="gms:SOIL9_15730"/>
<keyword evidence="2" id="KW-1185">Reference proteome</keyword>
<accession>A0A6P2D4B3</accession>
<dbReference type="AlphaFoldDB" id="A0A6P2D4B3"/>
<sequence length="403" mass="44311">MQSKIVFQSERAAGLESTIRANTHVALASVARVVEPKALSQQAMARARELVPRFATGSVSDSDLHHLSTILVSVGWNKNDDVFDPVESWVARHTPSHKQLNYEHDDSKIVGHITANYVMDVAGNAVADETCSDSLPAKFHIVSAGVLYKHWQTPELQTRMDTLIAEIAQGKWFVSMECRFGGFDYCLKDTSGGARVVARNEKTAFLSKHLRAYGGSGQYSEYRVGRVLRNIVFSGKGLVRNPANPESVILTAQEGTKASLSAAVATWFADRLVPAATTSRGAHGGWPALSRPFKSTSFATWRGFNPPRNQYDSWTTRHPSLSFIHTRMNPTLLMNRPAVDFFHPDCTLSDPVSMAVVPSTRTADVLYSNSLNVRFESVHIAMASARRVSCLPNSSCSGNLFPR</sequence>
<evidence type="ECO:0000313" key="2">
    <source>
        <dbReference type="Proteomes" id="UP000464178"/>
    </source>
</evidence>